<sequence>MVRGPHEVSRGIPSWIRRLPEKGGWPITVFLLTGIGATLLVELAIGPADRVVQVSVVAVLVAAMICTVRQTLVVALACTAVPAVDSSPTRPAPATSPGCSWRPCRPWPCASCWASSTVRPTLDTVGVAAGGGAWLVLGEDARTNMPRLVRRPATG</sequence>
<reference evidence="3 4" key="2">
    <citation type="submission" date="2021-03" db="EMBL/GenBank/DDBJ databases">
        <title>Genomic Encyclopedia of Type Strains, Phase IV (KMG-IV): sequencing the most valuable type-strain genomes for metagenomic binning, comparative biology and taxonomic classification.</title>
        <authorList>
            <person name="Goeker M."/>
        </authorList>
    </citation>
    <scope>NUCLEOTIDE SEQUENCE [LARGE SCALE GENOMIC DNA]</scope>
    <source>
        <strain evidence="3 4">DSM 41954</strain>
    </source>
</reference>
<dbReference type="Proteomes" id="UP000756710">
    <property type="component" value="Unassembled WGS sequence"/>
</dbReference>
<name>A0A060ZVH4_9ACTN</name>
<keyword evidence="1" id="KW-0472">Membrane</keyword>
<accession>A0A060ZVH4</accession>
<organism evidence="2">
    <name type="scientific">Streptomyces iranensis</name>
    <dbReference type="NCBI Taxonomy" id="576784"/>
    <lineage>
        <taxon>Bacteria</taxon>
        <taxon>Bacillati</taxon>
        <taxon>Actinomycetota</taxon>
        <taxon>Actinomycetes</taxon>
        <taxon>Kitasatosporales</taxon>
        <taxon>Streptomycetaceae</taxon>
        <taxon>Streptomyces</taxon>
        <taxon>Streptomyces violaceusniger group</taxon>
    </lineage>
</organism>
<feature type="transmembrane region" description="Helical" evidence="1">
    <location>
        <begin position="24"/>
        <end position="45"/>
    </location>
</feature>
<reference evidence="2" key="1">
    <citation type="submission" date="2014-05" db="EMBL/GenBank/DDBJ databases">
        <authorList>
            <person name="Horn Fabian"/>
        </authorList>
    </citation>
    <scope>NUCLEOTIDE SEQUENCE</scope>
</reference>
<keyword evidence="1" id="KW-1133">Transmembrane helix</keyword>
<dbReference type="AlphaFoldDB" id="A0A060ZVH4"/>
<dbReference type="HOGENOM" id="CLU_1694557_0_0_11"/>
<protein>
    <submittedName>
        <fullName evidence="2">Uncharacterized protein</fullName>
    </submittedName>
</protein>
<evidence type="ECO:0000313" key="2">
    <source>
        <dbReference type="EMBL" id="CDR07503.1"/>
    </source>
</evidence>
<evidence type="ECO:0000313" key="3">
    <source>
        <dbReference type="EMBL" id="MBP2062299.1"/>
    </source>
</evidence>
<dbReference type="EMBL" id="JAGGLR010000008">
    <property type="protein sequence ID" value="MBP2062299.1"/>
    <property type="molecule type" value="Genomic_DNA"/>
</dbReference>
<evidence type="ECO:0000256" key="1">
    <source>
        <dbReference type="SAM" id="Phobius"/>
    </source>
</evidence>
<dbReference type="RefSeq" id="WP_209468697.1">
    <property type="nucleotide sequence ID" value="NZ_BAABDR010000003.1"/>
</dbReference>
<keyword evidence="4" id="KW-1185">Reference proteome</keyword>
<dbReference type="EMBL" id="LK022848">
    <property type="protein sequence ID" value="CDR07503.1"/>
    <property type="molecule type" value="Genomic_DNA"/>
</dbReference>
<feature type="transmembrane region" description="Helical" evidence="1">
    <location>
        <begin position="51"/>
        <end position="68"/>
    </location>
</feature>
<proteinExistence type="predicted"/>
<keyword evidence="1" id="KW-0812">Transmembrane</keyword>
<evidence type="ECO:0000313" key="4">
    <source>
        <dbReference type="Proteomes" id="UP000756710"/>
    </source>
</evidence>
<gene>
    <name evidence="3" type="ORF">J2Z30_003315</name>
    <name evidence="2" type="ORF">SIRAN4235</name>
</gene>